<dbReference type="FunFam" id="2.40.420.20:FF:000001">
    <property type="entry name" value="Efflux RND transporter periplasmic adaptor subunit"/>
    <property type="match status" value="1"/>
</dbReference>
<feature type="domain" description="Multidrug resistance protein MdtA-like barrel-sandwich hybrid" evidence="5">
    <location>
        <begin position="62"/>
        <end position="205"/>
    </location>
</feature>
<evidence type="ECO:0000259" key="6">
    <source>
        <dbReference type="Pfam" id="PF25944"/>
    </source>
</evidence>
<dbReference type="OrthoDB" id="9800613at2"/>
<dbReference type="RefSeq" id="WP_079649295.1">
    <property type="nucleotide sequence ID" value="NZ_FUYM01000007.1"/>
</dbReference>
<feature type="domain" description="Multidrug resistance protein MdtA-like beta-barrel" evidence="6">
    <location>
        <begin position="210"/>
        <end position="292"/>
    </location>
</feature>
<name>A0A1T5ETH4_9SPHN</name>
<dbReference type="STRING" id="439228.SAMN06295920_107204"/>
<dbReference type="InterPro" id="IPR058625">
    <property type="entry name" value="MdtA-like_BSH"/>
</dbReference>
<dbReference type="PANTHER" id="PTHR30158">
    <property type="entry name" value="ACRA/E-RELATED COMPONENT OF DRUG EFFLUX TRANSPORTER"/>
    <property type="match status" value="1"/>
</dbReference>
<dbReference type="InterPro" id="IPR006143">
    <property type="entry name" value="RND_pump_MFP"/>
</dbReference>
<dbReference type="Gene3D" id="1.10.287.470">
    <property type="entry name" value="Helix hairpin bin"/>
    <property type="match status" value="1"/>
</dbReference>
<sequence length="379" mass="39964">MKMFDVRRRGAPLLCVAAALALAACGEKPQGPPPTPEVSVVKVAPAAVSIADELPGRVVAFRVAEIRPQVSGIVQRRLFEQGSEVRAGQPLFQIDPAPFRADAGSAAASVRRAEATLARAKAQEDRLAPLVKSDAISGQAYDDAVAARRQAAADLAQARADLDRRRVDLGFATIRSPISGRIDQAVLTEGALANAGDANPLATVQQIDRVYVDVRQPATRLDALRDAARAGAADQGAPVEIVSGTGRVYPVKGRLLFSGISVDPGTGEVIARVEVPNGDRTLLPGMFVRARLPRLALPSAIMVPLQAVAHGGSGGTTVKIVDAQNKVQERKVVLGDEKDGQVVVREGLKPGDRVMVEGQDRVQTGAVVKPMPWRRAAAR</sequence>
<dbReference type="InterPro" id="IPR058626">
    <property type="entry name" value="MdtA-like_b-barrel"/>
</dbReference>
<evidence type="ECO:0000313" key="8">
    <source>
        <dbReference type="EMBL" id="SKB87231.1"/>
    </source>
</evidence>
<dbReference type="GO" id="GO:0030313">
    <property type="term" value="C:cell envelope"/>
    <property type="evidence" value="ECO:0007669"/>
    <property type="project" value="UniProtKB-SubCell"/>
</dbReference>
<evidence type="ECO:0000313" key="9">
    <source>
        <dbReference type="Proteomes" id="UP000189818"/>
    </source>
</evidence>
<dbReference type="Pfam" id="PF25967">
    <property type="entry name" value="RND-MFP_C"/>
    <property type="match status" value="1"/>
</dbReference>
<dbReference type="Pfam" id="PF25917">
    <property type="entry name" value="BSH_RND"/>
    <property type="match status" value="1"/>
</dbReference>
<dbReference type="NCBIfam" id="TIGR01730">
    <property type="entry name" value="RND_mfp"/>
    <property type="match status" value="1"/>
</dbReference>
<dbReference type="Gene3D" id="2.40.420.20">
    <property type="match status" value="1"/>
</dbReference>
<evidence type="ECO:0000256" key="3">
    <source>
        <dbReference type="SAM" id="SignalP"/>
    </source>
</evidence>
<dbReference type="EMBL" id="FUYM01000007">
    <property type="protein sequence ID" value="SKB87231.1"/>
    <property type="molecule type" value="Genomic_DNA"/>
</dbReference>
<feature type="domain" description="Multidrug resistance protein MdtA-like alpha-helical hairpin" evidence="4">
    <location>
        <begin position="105"/>
        <end position="171"/>
    </location>
</feature>
<dbReference type="GO" id="GO:0022857">
    <property type="term" value="F:transmembrane transporter activity"/>
    <property type="evidence" value="ECO:0007669"/>
    <property type="project" value="InterPro"/>
</dbReference>
<organism evidence="8 9">
    <name type="scientific">Rhizorhabdus histidinilytica</name>
    <dbReference type="NCBI Taxonomy" id="439228"/>
    <lineage>
        <taxon>Bacteria</taxon>
        <taxon>Pseudomonadati</taxon>
        <taxon>Pseudomonadota</taxon>
        <taxon>Alphaproteobacteria</taxon>
        <taxon>Sphingomonadales</taxon>
        <taxon>Sphingomonadaceae</taxon>
        <taxon>Rhizorhabdus</taxon>
    </lineage>
</organism>
<keyword evidence="9" id="KW-1185">Reference proteome</keyword>
<feature type="domain" description="Multidrug resistance protein MdtA-like C-terminal permuted SH3" evidence="7">
    <location>
        <begin position="300"/>
        <end position="361"/>
    </location>
</feature>
<accession>A0A1T5ETH4</accession>
<evidence type="ECO:0000259" key="4">
    <source>
        <dbReference type="Pfam" id="PF25876"/>
    </source>
</evidence>
<reference evidence="9" key="1">
    <citation type="submission" date="2017-02" db="EMBL/GenBank/DDBJ databases">
        <authorList>
            <person name="Varghese N."/>
            <person name="Submissions S."/>
        </authorList>
    </citation>
    <scope>NUCLEOTIDE SEQUENCE [LARGE SCALE GENOMIC DNA]</scope>
    <source>
        <strain evidence="9">UM2</strain>
    </source>
</reference>
<dbReference type="InterPro" id="IPR058627">
    <property type="entry name" value="MdtA-like_C"/>
</dbReference>
<keyword evidence="3" id="KW-0732">Signal</keyword>
<evidence type="ECO:0000256" key="2">
    <source>
        <dbReference type="ARBA" id="ARBA00009477"/>
    </source>
</evidence>
<gene>
    <name evidence="8" type="ORF">SAMN06295920_107204</name>
</gene>
<dbReference type="SUPFAM" id="SSF111369">
    <property type="entry name" value="HlyD-like secretion proteins"/>
    <property type="match status" value="1"/>
</dbReference>
<dbReference type="Pfam" id="PF25876">
    <property type="entry name" value="HH_MFP_RND"/>
    <property type="match status" value="1"/>
</dbReference>
<dbReference type="GO" id="GO:0005886">
    <property type="term" value="C:plasma membrane"/>
    <property type="evidence" value="ECO:0007669"/>
    <property type="project" value="TreeGrafter"/>
</dbReference>
<evidence type="ECO:0000259" key="5">
    <source>
        <dbReference type="Pfam" id="PF25917"/>
    </source>
</evidence>
<feature type="signal peptide" evidence="3">
    <location>
        <begin position="1"/>
        <end position="23"/>
    </location>
</feature>
<feature type="chain" id="PRO_5012029860" evidence="3">
    <location>
        <begin position="24"/>
        <end position="379"/>
    </location>
</feature>
<dbReference type="AlphaFoldDB" id="A0A1T5ETH4"/>
<comment type="subcellular location">
    <subcellularLocation>
        <location evidence="1">Cell envelope</location>
    </subcellularLocation>
</comment>
<dbReference type="PROSITE" id="PS51257">
    <property type="entry name" value="PROKAR_LIPOPROTEIN"/>
    <property type="match status" value="1"/>
</dbReference>
<protein>
    <submittedName>
        <fullName evidence="8">Membrane fusion protein, multidrug efflux system</fullName>
    </submittedName>
</protein>
<evidence type="ECO:0000256" key="1">
    <source>
        <dbReference type="ARBA" id="ARBA00004196"/>
    </source>
</evidence>
<proteinExistence type="inferred from homology"/>
<dbReference type="PANTHER" id="PTHR30158:SF3">
    <property type="entry name" value="MULTIDRUG EFFLUX PUMP SUBUNIT ACRA-RELATED"/>
    <property type="match status" value="1"/>
</dbReference>
<dbReference type="Proteomes" id="UP000189818">
    <property type="component" value="Unassembled WGS sequence"/>
</dbReference>
<comment type="similarity">
    <text evidence="2">Belongs to the membrane fusion protein (MFP) (TC 8.A.1) family.</text>
</comment>
<evidence type="ECO:0000259" key="7">
    <source>
        <dbReference type="Pfam" id="PF25967"/>
    </source>
</evidence>
<dbReference type="InterPro" id="IPR058624">
    <property type="entry name" value="MdtA-like_HH"/>
</dbReference>
<dbReference type="Gene3D" id="2.40.50.100">
    <property type="match status" value="1"/>
</dbReference>
<dbReference type="Pfam" id="PF25944">
    <property type="entry name" value="Beta-barrel_RND"/>
    <property type="match status" value="1"/>
</dbReference>
<dbReference type="Gene3D" id="2.40.30.170">
    <property type="match status" value="1"/>
</dbReference>
<dbReference type="GO" id="GO:0046677">
    <property type="term" value="P:response to antibiotic"/>
    <property type="evidence" value="ECO:0007669"/>
    <property type="project" value="TreeGrafter"/>
</dbReference>